<dbReference type="Gene3D" id="3.60.21.10">
    <property type="match status" value="1"/>
</dbReference>
<gene>
    <name evidence="2" type="ORF">ORD21_03655</name>
</gene>
<accession>A0ABU4DMM7</accession>
<proteinExistence type="predicted"/>
<dbReference type="InterPro" id="IPR004843">
    <property type="entry name" value="Calcineurin-like_PHP"/>
</dbReference>
<dbReference type="InterPro" id="IPR029052">
    <property type="entry name" value="Metallo-depent_PP-like"/>
</dbReference>
<evidence type="ECO:0000313" key="3">
    <source>
        <dbReference type="Proteomes" id="UP001276150"/>
    </source>
</evidence>
<dbReference type="SUPFAM" id="SSF56300">
    <property type="entry name" value="Metallo-dependent phosphatases"/>
    <property type="match status" value="1"/>
</dbReference>
<evidence type="ECO:0000259" key="1">
    <source>
        <dbReference type="Pfam" id="PF00149"/>
    </source>
</evidence>
<sequence>MKLLPDWTPAQWDGSWLVVPDLHGHAARLDAALKVAAKRPGSRLAFLGDLIDDSLRRREARKARPNPGSPDDSRAIIQRVRQLTEMGRAEVVLGNHEIMAMATVLEGHRPLMDVWWRVGGREAAASYGWKGKGEAGELAEDLRWLREHGRLWLSVGPPGAEVLLSHATRPSPSRYLSGQNRAADLTPSAANDEVVWLPLGRDSDNGARLRSLPPLPDGFTASLHGHMETPDIWTLLDTQDIPAYQLDLHPGQRKLALMQVGSEGKLTPQVVRIG</sequence>
<dbReference type="Pfam" id="PF00149">
    <property type="entry name" value="Metallophos"/>
    <property type="match status" value="1"/>
</dbReference>
<name>A0ABU4DMM7_9DEIO</name>
<reference evidence="2 3" key="1">
    <citation type="submission" date="2022-11" db="EMBL/GenBank/DDBJ databases">
        <title>Deinococcus ZS9-10, Low Temperature and Draught-tolerating, UV-resistant Bacteria from Continental Antarctica.</title>
        <authorList>
            <person name="Cheng L."/>
        </authorList>
    </citation>
    <scope>NUCLEOTIDE SEQUENCE [LARGE SCALE GENOMIC DNA]</scope>
    <source>
        <strain evidence="2 3">ZS9-10</strain>
    </source>
</reference>
<organism evidence="2 3">
    <name type="scientific">Deinococcus arenicola</name>
    <dbReference type="NCBI Taxonomy" id="2994950"/>
    <lineage>
        <taxon>Bacteria</taxon>
        <taxon>Thermotogati</taxon>
        <taxon>Deinococcota</taxon>
        <taxon>Deinococci</taxon>
        <taxon>Deinococcales</taxon>
        <taxon>Deinococcaceae</taxon>
        <taxon>Deinococcus</taxon>
    </lineage>
</organism>
<evidence type="ECO:0000313" key="2">
    <source>
        <dbReference type="EMBL" id="MDV6373692.1"/>
    </source>
</evidence>
<keyword evidence="3" id="KW-1185">Reference proteome</keyword>
<comment type="caution">
    <text evidence="2">The sequence shown here is derived from an EMBL/GenBank/DDBJ whole genome shotgun (WGS) entry which is preliminary data.</text>
</comment>
<feature type="domain" description="Calcineurin-like phosphoesterase" evidence="1">
    <location>
        <begin position="17"/>
        <end position="185"/>
    </location>
</feature>
<protein>
    <submittedName>
        <fullName evidence="2">Metallophosphoesterase</fullName>
    </submittedName>
</protein>
<dbReference type="Proteomes" id="UP001276150">
    <property type="component" value="Unassembled WGS sequence"/>
</dbReference>
<dbReference type="RefSeq" id="WP_317639007.1">
    <property type="nucleotide sequence ID" value="NZ_JAPMIV010000004.1"/>
</dbReference>
<dbReference type="EMBL" id="JAPMIV010000004">
    <property type="protein sequence ID" value="MDV6373692.1"/>
    <property type="molecule type" value="Genomic_DNA"/>
</dbReference>